<dbReference type="GeneID" id="85464895"/>
<name>A0AAJ0EVK7_9PEZI</name>
<protein>
    <submittedName>
        <fullName evidence="1">Uncharacterized protein</fullName>
    </submittedName>
</protein>
<reference evidence="1" key="1">
    <citation type="submission" date="2021-06" db="EMBL/GenBank/DDBJ databases">
        <title>Comparative genomics, transcriptomics and evolutionary studies reveal genomic signatures of adaptation to plant cell wall in hemibiotrophic fungi.</title>
        <authorList>
            <consortium name="DOE Joint Genome Institute"/>
            <person name="Baroncelli R."/>
            <person name="Diaz J.F."/>
            <person name="Benocci T."/>
            <person name="Peng M."/>
            <person name="Battaglia E."/>
            <person name="Haridas S."/>
            <person name="Andreopoulos W."/>
            <person name="Labutti K."/>
            <person name="Pangilinan J."/>
            <person name="Floch G.L."/>
            <person name="Makela M.R."/>
            <person name="Henrissat B."/>
            <person name="Grigoriev I.V."/>
            <person name="Crouch J.A."/>
            <person name="De Vries R.P."/>
            <person name="Sukno S.A."/>
            <person name="Thon M.R."/>
        </authorList>
    </citation>
    <scope>NUCLEOTIDE SEQUENCE</scope>
    <source>
        <strain evidence="1">CBS 193.32</strain>
    </source>
</reference>
<accession>A0AAJ0EVK7</accession>
<gene>
    <name evidence="1" type="ORF">BDP55DRAFT_737161</name>
</gene>
<proteinExistence type="predicted"/>
<feature type="non-terminal residue" evidence="1">
    <location>
        <position position="1"/>
    </location>
</feature>
<evidence type="ECO:0000313" key="2">
    <source>
        <dbReference type="Proteomes" id="UP001224890"/>
    </source>
</evidence>
<organism evidence="1 2">
    <name type="scientific">Colletotrichum godetiae</name>
    <dbReference type="NCBI Taxonomy" id="1209918"/>
    <lineage>
        <taxon>Eukaryota</taxon>
        <taxon>Fungi</taxon>
        <taxon>Dikarya</taxon>
        <taxon>Ascomycota</taxon>
        <taxon>Pezizomycotina</taxon>
        <taxon>Sordariomycetes</taxon>
        <taxon>Hypocreomycetidae</taxon>
        <taxon>Glomerellales</taxon>
        <taxon>Glomerellaceae</taxon>
        <taxon>Colletotrichum</taxon>
        <taxon>Colletotrichum acutatum species complex</taxon>
    </lineage>
</organism>
<dbReference type="Proteomes" id="UP001224890">
    <property type="component" value="Unassembled WGS sequence"/>
</dbReference>
<sequence length="208" mass="22769">QENAAWIGQGRERSQHQLSGRSTIGQKFGQVGFGEVLFALCSRKSINGAKVMVDDSATRLNAWLSLSFCIGESLVVCLAPAAATPSAGWRKKMRWPGAITLLRLRHPLIAGSTGETQVALPAAATVCQFARHGGWGRMRLKCFDMAPVQPWLSPFFVSIACRIPLESGRDVWAEKKEVRHTNHESIIHATCDHNSPAHPARPESCVMD</sequence>
<dbReference type="AlphaFoldDB" id="A0AAJ0EVK7"/>
<dbReference type="RefSeq" id="XP_060432564.1">
    <property type="nucleotide sequence ID" value="XM_060580369.1"/>
</dbReference>
<comment type="caution">
    <text evidence="1">The sequence shown here is derived from an EMBL/GenBank/DDBJ whole genome shotgun (WGS) entry which is preliminary data.</text>
</comment>
<dbReference type="EMBL" id="JAHMHR010000010">
    <property type="protein sequence ID" value="KAK1688869.1"/>
    <property type="molecule type" value="Genomic_DNA"/>
</dbReference>
<keyword evidence="2" id="KW-1185">Reference proteome</keyword>
<evidence type="ECO:0000313" key="1">
    <source>
        <dbReference type="EMBL" id="KAK1688869.1"/>
    </source>
</evidence>